<evidence type="ECO:0000256" key="2">
    <source>
        <dbReference type="ARBA" id="ARBA00023157"/>
    </source>
</evidence>
<dbReference type="AlphaFoldDB" id="A0A0F9C6A1"/>
<dbReference type="SUPFAM" id="SSF49899">
    <property type="entry name" value="Concanavalin A-like lectins/glucanases"/>
    <property type="match status" value="1"/>
</dbReference>
<dbReference type="InterPro" id="IPR006558">
    <property type="entry name" value="LamG-like"/>
</dbReference>
<gene>
    <name evidence="4" type="ORF">LCGC14_2361850</name>
</gene>
<name>A0A0F9C6A1_9ZZZZ</name>
<feature type="non-terminal residue" evidence="4">
    <location>
        <position position="1"/>
    </location>
</feature>
<dbReference type="EMBL" id="LAZR01034617">
    <property type="protein sequence ID" value="KKL44823.1"/>
    <property type="molecule type" value="Genomic_DNA"/>
</dbReference>
<comment type="caution">
    <text evidence="4">The sequence shown here is derived from an EMBL/GenBank/DDBJ whole genome shotgun (WGS) entry which is preliminary data.</text>
</comment>
<accession>A0A0F9C6A1</accession>
<evidence type="ECO:0000256" key="1">
    <source>
        <dbReference type="ARBA" id="ARBA00022729"/>
    </source>
</evidence>
<dbReference type="InterPro" id="IPR013320">
    <property type="entry name" value="ConA-like_dom_sf"/>
</dbReference>
<protein>
    <recommendedName>
        <fullName evidence="3">LamG-like jellyroll fold domain-containing protein</fullName>
    </recommendedName>
</protein>
<evidence type="ECO:0000259" key="3">
    <source>
        <dbReference type="SMART" id="SM00560"/>
    </source>
</evidence>
<reference evidence="4" key="1">
    <citation type="journal article" date="2015" name="Nature">
        <title>Complex archaea that bridge the gap between prokaryotes and eukaryotes.</title>
        <authorList>
            <person name="Spang A."/>
            <person name="Saw J.H."/>
            <person name="Jorgensen S.L."/>
            <person name="Zaremba-Niedzwiedzka K."/>
            <person name="Martijn J."/>
            <person name="Lind A.E."/>
            <person name="van Eijk R."/>
            <person name="Schleper C."/>
            <person name="Guy L."/>
            <person name="Ettema T.J."/>
        </authorList>
    </citation>
    <scope>NUCLEOTIDE SEQUENCE</scope>
</reference>
<dbReference type="Pfam" id="PF13385">
    <property type="entry name" value="Laminin_G_3"/>
    <property type="match status" value="1"/>
</dbReference>
<dbReference type="Gene3D" id="2.60.120.200">
    <property type="match status" value="1"/>
</dbReference>
<keyword evidence="2" id="KW-1015">Disulfide bond</keyword>
<evidence type="ECO:0000313" key="4">
    <source>
        <dbReference type="EMBL" id="KKL44823.1"/>
    </source>
</evidence>
<sequence>IDDWVIGGNPKSPGYVLDYEGTDDFVEFNPVPPILQMGTGEFSIEAWAKADAFTGSGSRIFAVGSAVNRYELYLTANAVVFSIDDNTTKTDCAWANMTDGNWHHYVAYRDNQADKLFLYVDGIERKNIANSTDLTIDESTTAAIGRLGGSAGLFWNGLIDGVRIYNRALLPSEVLDLYNFPNAMFQFRDRVIGKAPAVAGVLRRNLTLMGAGK</sequence>
<feature type="domain" description="LamG-like jellyroll fold" evidence="3">
    <location>
        <begin position="40"/>
        <end position="172"/>
    </location>
</feature>
<proteinExistence type="predicted"/>
<dbReference type="SMART" id="SM00560">
    <property type="entry name" value="LamGL"/>
    <property type="match status" value="1"/>
</dbReference>
<keyword evidence="1" id="KW-0732">Signal</keyword>
<organism evidence="4">
    <name type="scientific">marine sediment metagenome</name>
    <dbReference type="NCBI Taxonomy" id="412755"/>
    <lineage>
        <taxon>unclassified sequences</taxon>
        <taxon>metagenomes</taxon>
        <taxon>ecological metagenomes</taxon>
    </lineage>
</organism>